<dbReference type="NCBIfam" id="TIGR00229">
    <property type="entry name" value="sensory_box"/>
    <property type="match status" value="1"/>
</dbReference>
<feature type="domain" description="GGDEF" evidence="6">
    <location>
        <begin position="536"/>
        <end position="668"/>
    </location>
</feature>
<dbReference type="Pfam" id="PF00990">
    <property type="entry name" value="GGDEF"/>
    <property type="match status" value="1"/>
</dbReference>
<evidence type="ECO:0000313" key="9">
    <source>
        <dbReference type="Proteomes" id="UP000585437"/>
    </source>
</evidence>
<dbReference type="NCBIfam" id="TIGR00254">
    <property type="entry name" value="GGDEF"/>
    <property type="match status" value="1"/>
</dbReference>
<evidence type="ECO:0000259" key="7">
    <source>
        <dbReference type="PROSITE" id="PS50924"/>
    </source>
</evidence>
<evidence type="ECO:0000259" key="6">
    <source>
        <dbReference type="PROSITE" id="PS50887"/>
    </source>
</evidence>
<dbReference type="SUPFAM" id="SSF55073">
    <property type="entry name" value="Nucleotide cyclase"/>
    <property type="match status" value="1"/>
</dbReference>
<dbReference type="CDD" id="cd01948">
    <property type="entry name" value="EAL"/>
    <property type="match status" value="1"/>
</dbReference>
<feature type="transmembrane region" description="Helical" evidence="1">
    <location>
        <begin position="14"/>
        <end position="35"/>
    </location>
</feature>
<dbReference type="PROSITE" id="PS50883">
    <property type="entry name" value="EAL"/>
    <property type="match status" value="1"/>
</dbReference>
<dbReference type="Gene3D" id="3.20.20.450">
    <property type="entry name" value="EAL domain"/>
    <property type="match status" value="1"/>
</dbReference>
<feature type="domain" description="EAL" evidence="5">
    <location>
        <begin position="677"/>
        <end position="927"/>
    </location>
</feature>
<evidence type="ECO:0000259" key="3">
    <source>
        <dbReference type="PROSITE" id="PS50112"/>
    </source>
</evidence>
<feature type="domain" description="PAS" evidence="3">
    <location>
        <begin position="247"/>
        <end position="304"/>
    </location>
</feature>
<evidence type="ECO:0000313" key="8">
    <source>
        <dbReference type="EMBL" id="MBB6507092.1"/>
    </source>
</evidence>
<dbReference type="Pfam" id="PF13426">
    <property type="entry name" value="PAS_9"/>
    <property type="match status" value="1"/>
</dbReference>
<dbReference type="SMART" id="SM00267">
    <property type="entry name" value="GGDEF"/>
    <property type="match status" value="1"/>
</dbReference>
<dbReference type="SUPFAM" id="SSF141868">
    <property type="entry name" value="EAL domain-like"/>
    <property type="match status" value="1"/>
</dbReference>
<feature type="transmembrane region" description="Helical" evidence="1">
    <location>
        <begin position="173"/>
        <end position="194"/>
    </location>
</feature>
<dbReference type="PANTHER" id="PTHR44757:SF2">
    <property type="entry name" value="BIOFILM ARCHITECTURE MAINTENANCE PROTEIN MBAA"/>
    <property type="match status" value="1"/>
</dbReference>
<dbReference type="InterPro" id="IPR035965">
    <property type="entry name" value="PAS-like_dom_sf"/>
</dbReference>
<comment type="caution">
    <text evidence="8">The sequence shown here is derived from an EMBL/GenBank/DDBJ whole genome shotgun (WGS) entry which is preliminary data.</text>
</comment>
<feature type="domain" description="PAC" evidence="4">
    <location>
        <begin position="322"/>
        <end position="374"/>
    </location>
</feature>
<dbReference type="RefSeq" id="WP_184653546.1">
    <property type="nucleotide sequence ID" value="NZ_JACHBU010000001.1"/>
</dbReference>
<dbReference type="PROSITE" id="PS50112">
    <property type="entry name" value="PAS"/>
    <property type="match status" value="1"/>
</dbReference>
<dbReference type="SMART" id="SM00086">
    <property type="entry name" value="PAC"/>
    <property type="match status" value="1"/>
</dbReference>
<dbReference type="AlphaFoldDB" id="A0A7X0MPT9"/>
<gene>
    <name evidence="8" type="ORF">F4695_000411</name>
</gene>
<dbReference type="SMART" id="SM00091">
    <property type="entry name" value="PAS"/>
    <property type="match status" value="2"/>
</dbReference>
<keyword evidence="9" id="KW-1185">Reference proteome</keyword>
<dbReference type="InterPro" id="IPR052155">
    <property type="entry name" value="Biofilm_reg_signaling"/>
</dbReference>
<dbReference type="Proteomes" id="UP000585437">
    <property type="component" value="Unassembled WGS sequence"/>
</dbReference>
<dbReference type="SUPFAM" id="SSF55785">
    <property type="entry name" value="PYP-like sensor domain (PAS domain)"/>
    <property type="match status" value="2"/>
</dbReference>
<dbReference type="InterPro" id="IPR001633">
    <property type="entry name" value="EAL_dom"/>
</dbReference>
<dbReference type="PROSITE" id="PS50113">
    <property type="entry name" value="PAC"/>
    <property type="match status" value="1"/>
</dbReference>
<dbReference type="CDD" id="cd00130">
    <property type="entry name" value="PAS"/>
    <property type="match status" value="1"/>
</dbReference>
<feature type="domain" description="MHYT" evidence="7">
    <location>
        <begin position="12"/>
        <end position="198"/>
    </location>
</feature>
<keyword evidence="1" id="KW-0812">Transmembrane</keyword>
<dbReference type="PANTHER" id="PTHR44757">
    <property type="entry name" value="DIGUANYLATE CYCLASE DGCP"/>
    <property type="match status" value="1"/>
</dbReference>
<dbReference type="Pfam" id="PF00563">
    <property type="entry name" value="EAL"/>
    <property type="match status" value="1"/>
</dbReference>
<dbReference type="InterPro" id="IPR005330">
    <property type="entry name" value="MHYT_dom"/>
</dbReference>
<evidence type="ECO:0000256" key="2">
    <source>
        <dbReference type="SAM" id="MobiDB-lite"/>
    </source>
</evidence>
<dbReference type="Pfam" id="PF12860">
    <property type="entry name" value="PAS_7"/>
    <property type="match status" value="1"/>
</dbReference>
<sequence>MYAVLSCLAYEHNLFLVVVAGALCFIANAGTVVFAARARQANDRSRYGWVIVSGGAGGFGIWATHFVAMLAYDPGQLFTFNLSLTLLSLGIAFLATFAAGLLAVLFTGKSGAVAAGLVFGTGVSCMHFTGMAAIEFGGLIVWSQPLVIAAIVTAIVMSTTAFLMILKRGLANNILAAGLLSLGIVFMHFIAMGAATLVPGFGILPEDGMLSKPLMLATIIAVSLSLIGSGLAVATITGRAARSSKASEANFQMLVRGVTDYAIYMLSPEGAVSSWNAGAERAKGYRADEIIGQHFARFYSDEEQARGLPEQALATARTTGLFEAEGRRYRKDGSWFWAHVVIQPVLDDDGVLAGYAKITRDITRQRQDTDRIASVTQNVDLALENMAQGICLFDREQRLVLTNRRYGQIFRFEEGALKPGMTYREIVALGYRTSFADAAEAEARAEQHYQRNIAAINSRQEALLHRLSDDRTIRIDFSYLDQGGWVSTFEDISERIRSEEKIAFMAKHDSLTQLPNRPALMEYLEAEVRNAESEGGHVAVVGIDLNKFKQINDQFGHAAGDAVLKEIAERMNSIVRPHEMFARFGGDEFVAVKRYGDLAEVSEFLDRLSDAFGQPIQIEVHRLSPGASMGVALYPHDGASPDALIANADLAMYRAKGSLSRDICFYDIEMDEAARDRTKMAEDLWTAIEQDQLRLHYQVQKSVATDEITGYEVLLRWSHPERGNVSPADFIGVAEECGAILPIGAWVLREACREAANWPNDYKVAVNLSPVQIAHADMPALVHTVLLETGLKPSRLELEITESSIISDKQRAMNALRSIKALGVSIAIDDFGTGYSSLETLRSFPFDKIKLDRSFLTEVDRSEQATAMVRAILALGQGLQIPVLAEGVETVNQLDILRREGCHEVQGYLLGRPMPMEDQPNPQSGSEMGSANQNAA</sequence>
<dbReference type="InterPro" id="IPR000014">
    <property type="entry name" value="PAS"/>
</dbReference>
<dbReference type="PROSITE" id="PS50924">
    <property type="entry name" value="MHYT"/>
    <property type="match status" value="1"/>
</dbReference>
<dbReference type="EMBL" id="JACHBU010000001">
    <property type="protein sequence ID" value="MBB6507092.1"/>
    <property type="molecule type" value="Genomic_DNA"/>
</dbReference>
<feature type="transmembrane region" description="Helical" evidence="1">
    <location>
        <begin position="214"/>
        <end position="236"/>
    </location>
</feature>
<dbReference type="InterPro" id="IPR035919">
    <property type="entry name" value="EAL_sf"/>
</dbReference>
<dbReference type="InterPro" id="IPR000160">
    <property type="entry name" value="GGDEF_dom"/>
</dbReference>
<dbReference type="SMART" id="SM00052">
    <property type="entry name" value="EAL"/>
    <property type="match status" value="1"/>
</dbReference>
<dbReference type="GO" id="GO:0016020">
    <property type="term" value="C:membrane"/>
    <property type="evidence" value="ECO:0007669"/>
    <property type="project" value="UniProtKB-UniRule"/>
</dbReference>
<dbReference type="Pfam" id="PF03707">
    <property type="entry name" value="MHYT"/>
    <property type="match status" value="2"/>
</dbReference>
<feature type="transmembrane region" description="Helical" evidence="1">
    <location>
        <begin position="84"/>
        <end position="106"/>
    </location>
</feature>
<proteinExistence type="predicted"/>
<evidence type="ECO:0000256" key="1">
    <source>
        <dbReference type="PROSITE-ProRule" id="PRU00244"/>
    </source>
</evidence>
<feature type="transmembrane region" description="Helical" evidence="1">
    <location>
        <begin position="146"/>
        <end position="166"/>
    </location>
</feature>
<dbReference type="Gene3D" id="3.30.450.20">
    <property type="entry name" value="PAS domain"/>
    <property type="match status" value="2"/>
</dbReference>
<evidence type="ECO:0000259" key="5">
    <source>
        <dbReference type="PROSITE" id="PS50883"/>
    </source>
</evidence>
<keyword evidence="1" id="KW-1133">Transmembrane helix</keyword>
<keyword evidence="1" id="KW-0472">Membrane</keyword>
<protein>
    <submittedName>
        <fullName evidence="8">Diguanylate cyclase (GGDEF)-like protein/PAS domain S-box-containing protein</fullName>
    </submittedName>
</protein>
<feature type="transmembrane region" description="Helical" evidence="1">
    <location>
        <begin position="113"/>
        <end position="134"/>
    </location>
</feature>
<feature type="region of interest" description="Disordered" evidence="2">
    <location>
        <begin position="912"/>
        <end position="936"/>
    </location>
</feature>
<dbReference type="InterPro" id="IPR001610">
    <property type="entry name" value="PAC"/>
</dbReference>
<feature type="compositionally biased region" description="Polar residues" evidence="2">
    <location>
        <begin position="920"/>
        <end position="936"/>
    </location>
</feature>
<accession>A0A7X0MPT9</accession>
<dbReference type="PROSITE" id="PS50887">
    <property type="entry name" value="GGDEF"/>
    <property type="match status" value="1"/>
</dbReference>
<reference evidence="8 9" key="1">
    <citation type="submission" date="2020-08" db="EMBL/GenBank/DDBJ databases">
        <title>The Agave Microbiome: Exploring the role of microbial communities in plant adaptations to desert environments.</title>
        <authorList>
            <person name="Partida-Martinez L.P."/>
        </authorList>
    </citation>
    <scope>NUCLEOTIDE SEQUENCE [LARGE SCALE GENOMIC DNA]</scope>
    <source>
        <strain evidence="8 9">AS3.12</strain>
    </source>
</reference>
<dbReference type="InterPro" id="IPR000700">
    <property type="entry name" value="PAS-assoc_C"/>
</dbReference>
<feature type="transmembrane region" description="Helical" evidence="1">
    <location>
        <begin position="47"/>
        <end position="72"/>
    </location>
</feature>
<evidence type="ECO:0000259" key="4">
    <source>
        <dbReference type="PROSITE" id="PS50113"/>
    </source>
</evidence>
<dbReference type="CDD" id="cd01949">
    <property type="entry name" value="GGDEF"/>
    <property type="match status" value="1"/>
</dbReference>
<name>A0A7X0MPT9_9HYPH</name>
<dbReference type="InterPro" id="IPR029787">
    <property type="entry name" value="Nucleotide_cyclase"/>
</dbReference>
<dbReference type="InterPro" id="IPR043128">
    <property type="entry name" value="Rev_trsase/Diguanyl_cyclase"/>
</dbReference>
<dbReference type="Gene3D" id="3.30.70.270">
    <property type="match status" value="1"/>
</dbReference>
<organism evidence="8 9">
    <name type="scientific">Rhizobium soli</name>
    <dbReference type="NCBI Taxonomy" id="424798"/>
    <lineage>
        <taxon>Bacteria</taxon>
        <taxon>Pseudomonadati</taxon>
        <taxon>Pseudomonadota</taxon>
        <taxon>Alphaproteobacteria</taxon>
        <taxon>Hyphomicrobiales</taxon>
        <taxon>Rhizobiaceae</taxon>
        <taxon>Rhizobium/Agrobacterium group</taxon>
        <taxon>Rhizobium</taxon>
    </lineage>
</organism>